<dbReference type="OrthoDB" id="4377013at2"/>
<organism evidence="1 2">
    <name type="scientific">Micropruina glycogenica</name>
    <dbReference type="NCBI Taxonomy" id="75385"/>
    <lineage>
        <taxon>Bacteria</taxon>
        <taxon>Bacillati</taxon>
        <taxon>Actinomycetota</taxon>
        <taxon>Actinomycetes</taxon>
        <taxon>Propionibacteriales</taxon>
        <taxon>Nocardioidaceae</taxon>
        <taxon>Micropruina</taxon>
    </lineage>
</organism>
<name>A0A2N9JLF7_9ACTN</name>
<evidence type="ECO:0000313" key="2">
    <source>
        <dbReference type="Proteomes" id="UP000238164"/>
    </source>
</evidence>
<keyword evidence="2" id="KW-1185">Reference proteome</keyword>
<dbReference type="KEGG" id="mgg:MPLG2_3391"/>
<dbReference type="Proteomes" id="UP000238164">
    <property type="component" value="Chromosome 1"/>
</dbReference>
<sequence>MSYQLAFWAYPDGRRSNRVADRRTYLKLIKGRRVKDVAPLDTERVLNELAIMYGTWRRSDTYHFSHPTHGSFDVWIAGGTFVVLTFHNVKDLTVMDPAIQTLDAMGVPLYDPQIDRRFPWVSRAV</sequence>
<proteinExistence type="predicted"/>
<protein>
    <submittedName>
        <fullName evidence="1">Uncharacterized protein</fullName>
    </submittedName>
</protein>
<accession>A0A2N9JLF7</accession>
<dbReference type="EMBL" id="LT985188">
    <property type="protein sequence ID" value="SPD88421.1"/>
    <property type="molecule type" value="Genomic_DNA"/>
</dbReference>
<gene>
    <name evidence="1" type="ORF">MPLG2_3391</name>
</gene>
<dbReference type="RefSeq" id="WP_105186938.1">
    <property type="nucleotide sequence ID" value="NZ_BAAAGO010000001.1"/>
</dbReference>
<dbReference type="AlphaFoldDB" id="A0A2N9JLF7"/>
<reference evidence="1 2" key="1">
    <citation type="submission" date="2018-02" db="EMBL/GenBank/DDBJ databases">
        <authorList>
            <person name="Cohen D.B."/>
            <person name="Kent A.D."/>
        </authorList>
    </citation>
    <scope>NUCLEOTIDE SEQUENCE [LARGE SCALE GENOMIC DNA]</scope>
    <source>
        <strain evidence="1">1</strain>
    </source>
</reference>
<evidence type="ECO:0000313" key="1">
    <source>
        <dbReference type="EMBL" id="SPD88421.1"/>
    </source>
</evidence>